<accession>A0A1H3WWQ8</accession>
<keyword evidence="1" id="KW-0472">Membrane</keyword>
<evidence type="ECO:0000256" key="1">
    <source>
        <dbReference type="SAM" id="Phobius"/>
    </source>
</evidence>
<name>A0A1H3WWQ8_BIZPA</name>
<keyword evidence="3" id="KW-1185">Reference proteome</keyword>
<protein>
    <submittedName>
        <fullName evidence="2">Uncharacterized protein</fullName>
    </submittedName>
</protein>
<evidence type="ECO:0000313" key="3">
    <source>
        <dbReference type="Proteomes" id="UP000198846"/>
    </source>
</evidence>
<dbReference type="EMBL" id="FNQK01000004">
    <property type="protein sequence ID" value="SDZ91585.1"/>
    <property type="molecule type" value="Genomic_DNA"/>
</dbReference>
<keyword evidence="1" id="KW-1133">Transmembrane helix</keyword>
<dbReference type="OrthoDB" id="1448315at2"/>
<dbReference type="STRING" id="283786.SAMN04487990_10441"/>
<evidence type="ECO:0000313" key="2">
    <source>
        <dbReference type="EMBL" id="SDZ91585.1"/>
    </source>
</evidence>
<feature type="transmembrane region" description="Helical" evidence="1">
    <location>
        <begin position="9"/>
        <end position="27"/>
    </location>
</feature>
<gene>
    <name evidence="2" type="ORF">SAMN04487990_10441</name>
</gene>
<proteinExistence type="predicted"/>
<feature type="transmembrane region" description="Helical" evidence="1">
    <location>
        <begin position="33"/>
        <end position="57"/>
    </location>
</feature>
<dbReference type="Proteomes" id="UP000198846">
    <property type="component" value="Unassembled WGS sequence"/>
</dbReference>
<organism evidence="2 3">
    <name type="scientific">Bizionia paragorgiae</name>
    <dbReference type="NCBI Taxonomy" id="283786"/>
    <lineage>
        <taxon>Bacteria</taxon>
        <taxon>Pseudomonadati</taxon>
        <taxon>Bacteroidota</taxon>
        <taxon>Flavobacteriia</taxon>
        <taxon>Flavobacteriales</taxon>
        <taxon>Flavobacteriaceae</taxon>
        <taxon>Bizionia</taxon>
    </lineage>
</organism>
<dbReference type="AlphaFoldDB" id="A0A1H3WWQ8"/>
<reference evidence="2 3" key="1">
    <citation type="submission" date="2016-10" db="EMBL/GenBank/DDBJ databases">
        <authorList>
            <person name="de Groot N.N."/>
        </authorList>
    </citation>
    <scope>NUCLEOTIDE SEQUENCE [LARGE SCALE GENOMIC DNA]</scope>
    <source>
        <strain evidence="2 3">DSM 23842</strain>
    </source>
</reference>
<keyword evidence="1" id="KW-0812">Transmembrane</keyword>
<dbReference type="RefSeq" id="WP_092132566.1">
    <property type="nucleotide sequence ID" value="NZ_FNQK01000004.1"/>
</dbReference>
<sequence>MTRIDKKKYILPGIFAGLVYAGVMAAFDYNDDVPFSIFKFLIHFFLFGLFMAGINYYSLRKAGKKKE</sequence>